<evidence type="ECO:0008006" key="4">
    <source>
        <dbReference type="Google" id="ProtNLM"/>
    </source>
</evidence>
<reference evidence="2 3" key="1">
    <citation type="journal article" date="2023" name="Commun. Biol.">
        <title>Reorganization of the ancestral sex-determining regions during the evolution of trioecy in Pleodorina starrii.</title>
        <authorList>
            <person name="Takahashi K."/>
            <person name="Suzuki S."/>
            <person name="Kawai-Toyooka H."/>
            <person name="Yamamoto K."/>
            <person name="Hamaji T."/>
            <person name="Ootsuki R."/>
            <person name="Yamaguchi H."/>
            <person name="Kawachi M."/>
            <person name="Higashiyama T."/>
            <person name="Nozaki H."/>
        </authorList>
    </citation>
    <scope>NUCLEOTIDE SEQUENCE [LARGE SCALE GENOMIC DNA]</scope>
    <source>
        <strain evidence="2 3">NIES-4479</strain>
    </source>
</reference>
<name>A0A9W6F3I3_9CHLO</name>
<evidence type="ECO:0000313" key="2">
    <source>
        <dbReference type="EMBL" id="GLC54480.1"/>
    </source>
</evidence>
<dbReference type="Gene3D" id="3.40.50.300">
    <property type="entry name" value="P-loop containing nucleotide triphosphate hydrolases"/>
    <property type="match status" value="1"/>
</dbReference>
<organism evidence="2 3">
    <name type="scientific">Pleodorina starrii</name>
    <dbReference type="NCBI Taxonomy" id="330485"/>
    <lineage>
        <taxon>Eukaryota</taxon>
        <taxon>Viridiplantae</taxon>
        <taxon>Chlorophyta</taxon>
        <taxon>core chlorophytes</taxon>
        <taxon>Chlorophyceae</taxon>
        <taxon>CS clade</taxon>
        <taxon>Chlamydomonadales</taxon>
        <taxon>Volvocaceae</taxon>
        <taxon>Pleodorina</taxon>
    </lineage>
</organism>
<proteinExistence type="predicted"/>
<feature type="compositionally biased region" description="Basic and acidic residues" evidence="1">
    <location>
        <begin position="35"/>
        <end position="75"/>
    </location>
</feature>
<comment type="caution">
    <text evidence="2">The sequence shown here is derived from an EMBL/GenBank/DDBJ whole genome shotgun (WGS) entry which is preliminary data.</text>
</comment>
<feature type="compositionally biased region" description="Basic and acidic residues" evidence="1">
    <location>
        <begin position="1"/>
        <end position="13"/>
    </location>
</feature>
<keyword evidence="3" id="KW-1185">Reference proteome</keyword>
<feature type="region of interest" description="Disordered" evidence="1">
    <location>
        <begin position="1"/>
        <end position="96"/>
    </location>
</feature>
<dbReference type="InterPro" id="IPR027417">
    <property type="entry name" value="P-loop_NTPase"/>
</dbReference>
<evidence type="ECO:0000313" key="3">
    <source>
        <dbReference type="Proteomes" id="UP001165080"/>
    </source>
</evidence>
<gene>
    <name evidence="2" type="primary">PLEST011613</name>
    <name evidence="2" type="ORF">PLESTB_000871400</name>
</gene>
<dbReference type="Proteomes" id="UP001165080">
    <property type="component" value="Unassembled WGS sequence"/>
</dbReference>
<dbReference type="AlphaFoldDB" id="A0A9W6F3I3"/>
<dbReference type="SUPFAM" id="SSF52540">
    <property type="entry name" value="P-loop containing nucleoside triphosphate hydrolases"/>
    <property type="match status" value="1"/>
</dbReference>
<feature type="compositionally biased region" description="Basic and acidic residues" evidence="1">
    <location>
        <begin position="87"/>
        <end position="96"/>
    </location>
</feature>
<accession>A0A9W6F3I3</accession>
<sequence length="315" mass="33562">MAEHAAQEQERQRAAAAAAAAAAEAASQAAAARAEAARRAAEAEAERIARERAAAAEAVRAAERERAAAEAEAQRQHQAQAAAMEQEEARLRAEAEARRKQAELEELRQPTRWHHMANNELLERATAAMQAAGLKLDPNRFNVAVVGTTGAGKSSLISGNLGTLRLESWDVPASPITLWDCPGGNTLTANTTSYVEDQHLAVFQMQIVVIERRFEELHANLLWAHRGSGCWPGGKNRDQAISDIKSETSEAASRLVPGGYDLPHERIFVVSARALQEEAEAEAAGGGSGGGGGKLVLEEEGLMGALATAVREDKN</sequence>
<dbReference type="EMBL" id="BRXU01000010">
    <property type="protein sequence ID" value="GLC54480.1"/>
    <property type="molecule type" value="Genomic_DNA"/>
</dbReference>
<dbReference type="OrthoDB" id="422720at2759"/>
<feature type="compositionally biased region" description="Low complexity" evidence="1">
    <location>
        <begin position="14"/>
        <end position="34"/>
    </location>
</feature>
<evidence type="ECO:0000256" key="1">
    <source>
        <dbReference type="SAM" id="MobiDB-lite"/>
    </source>
</evidence>
<protein>
    <recommendedName>
        <fullName evidence="4">IRG-type G domain-containing protein</fullName>
    </recommendedName>
</protein>